<name>A0A3S0R5S3_9BACI</name>
<reference evidence="2 3" key="1">
    <citation type="submission" date="2018-12" db="EMBL/GenBank/DDBJ databases">
        <title>Lysinibacillus antri sp. nov., isolated from a cave soil.</title>
        <authorList>
            <person name="Narsing Rao M.P."/>
            <person name="Zhang H."/>
            <person name="Dong Z.-Y."/>
            <person name="Niu X.-K."/>
            <person name="Zhang K."/>
            <person name="Fang B.-Z."/>
            <person name="Kang Y.-Q."/>
            <person name="Xiao M."/>
            <person name="Li W.-J."/>
        </authorList>
    </citation>
    <scope>NUCLEOTIDE SEQUENCE [LARGE SCALE GENOMIC DNA]</scope>
    <source>
        <strain evidence="2 3">SYSU K30002</strain>
    </source>
</reference>
<evidence type="ECO:0000313" key="3">
    <source>
        <dbReference type="Proteomes" id="UP000287910"/>
    </source>
</evidence>
<sequence>MSLNGRYPFFCVAKKSKKLFRYFTSTFILFHNCFVYWKYIVIHTVIYWRRQQMNKIVAIVVVCGFTLAACGAKEETAVDQPITEKEVPILVEEPLHDEGQGAISVNGSVADEDQHIHEPDEHTTCEMCNMHVYEKNDAMGMFSTKAIKKDGTVIFYDDIGCLLNDEVAKNETNEKYVRDFNNLKWAKVEDVTIVKTTLKTPMNWGYAYFIEEQDARSYIGQNEGAYIEKLETIKVQAKMKYEQKMKQQGKMGDMPNNE</sequence>
<organism evidence="2 3">
    <name type="scientific">Lysinibacillus antri</name>
    <dbReference type="NCBI Taxonomy" id="2498145"/>
    <lineage>
        <taxon>Bacteria</taxon>
        <taxon>Bacillati</taxon>
        <taxon>Bacillota</taxon>
        <taxon>Bacilli</taxon>
        <taxon>Bacillales</taxon>
        <taxon>Bacillaceae</taxon>
        <taxon>Lysinibacillus</taxon>
    </lineage>
</organism>
<dbReference type="Proteomes" id="UP000287910">
    <property type="component" value="Unassembled WGS sequence"/>
</dbReference>
<evidence type="ECO:0000256" key="1">
    <source>
        <dbReference type="SAM" id="Phobius"/>
    </source>
</evidence>
<keyword evidence="1" id="KW-0472">Membrane</keyword>
<feature type="transmembrane region" description="Helical" evidence="1">
    <location>
        <begin position="20"/>
        <end position="41"/>
    </location>
</feature>
<keyword evidence="1" id="KW-1133">Transmembrane helix</keyword>
<feature type="transmembrane region" description="Helical" evidence="1">
    <location>
        <begin position="53"/>
        <end position="69"/>
    </location>
</feature>
<accession>A0A3S0R5S3</accession>
<dbReference type="AlphaFoldDB" id="A0A3S0R5S3"/>
<keyword evidence="1" id="KW-0812">Transmembrane</keyword>
<dbReference type="EMBL" id="RYYR01000014">
    <property type="protein sequence ID" value="RUL51719.1"/>
    <property type="molecule type" value="Genomic_DNA"/>
</dbReference>
<gene>
    <name evidence="2" type="ORF">EK386_11430</name>
</gene>
<dbReference type="SUPFAM" id="SSF160387">
    <property type="entry name" value="NosL/MerB-like"/>
    <property type="match status" value="1"/>
</dbReference>
<proteinExistence type="predicted"/>
<dbReference type="InterPro" id="IPR008719">
    <property type="entry name" value="N2O_reductase_NosL"/>
</dbReference>
<dbReference type="Pfam" id="PF05573">
    <property type="entry name" value="NosL"/>
    <property type="match status" value="1"/>
</dbReference>
<protein>
    <submittedName>
        <fullName evidence="2">Uncharacterized protein</fullName>
    </submittedName>
</protein>
<comment type="caution">
    <text evidence="2">The sequence shown here is derived from an EMBL/GenBank/DDBJ whole genome shotgun (WGS) entry which is preliminary data.</text>
</comment>
<evidence type="ECO:0000313" key="2">
    <source>
        <dbReference type="EMBL" id="RUL51719.1"/>
    </source>
</evidence>
<keyword evidence="3" id="KW-1185">Reference proteome</keyword>